<accession>A0ABR4BW57</accession>
<keyword evidence="4" id="KW-1185">Reference proteome</keyword>
<keyword evidence="2" id="KW-0472">Membrane</keyword>
<protein>
    <submittedName>
        <fullName evidence="3">Uncharacterized protein</fullName>
    </submittedName>
</protein>
<evidence type="ECO:0000256" key="2">
    <source>
        <dbReference type="SAM" id="Phobius"/>
    </source>
</evidence>
<feature type="compositionally biased region" description="Polar residues" evidence="1">
    <location>
        <begin position="253"/>
        <end position="263"/>
    </location>
</feature>
<feature type="transmembrane region" description="Helical" evidence="2">
    <location>
        <begin position="178"/>
        <end position="197"/>
    </location>
</feature>
<evidence type="ECO:0000256" key="1">
    <source>
        <dbReference type="SAM" id="MobiDB-lite"/>
    </source>
</evidence>
<dbReference type="EMBL" id="JAZHXI010000018">
    <property type="protein sequence ID" value="KAL2061841.1"/>
    <property type="molecule type" value="Genomic_DNA"/>
</dbReference>
<comment type="caution">
    <text evidence="3">The sequence shown here is derived from an EMBL/GenBank/DDBJ whole genome shotgun (WGS) entry which is preliminary data.</text>
</comment>
<evidence type="ECO:0000313" key="3">
    <source>
        <dbReference type="EMBL" id="KAL2061841.1"/>
    </source>
</evidence>
<dbReference type="Proteomes" id="UP001595075">
    <property type="component" value="Unassembled WGS sequence"/>
</dbReference>
<feature type="region of interest" description="Disordered" evidence="1">
    <location>
        <begin position="238"/>
        <end position="263"/>
    </location>
</feature>
<gene>
    <name evidence="3" type="ORF">VTL71DRAFT_7219</name>
</gene>
<proteinExistence type="predicted"/>
<name>A0ABR4BW57_9HELO</name>
<keyword evidence="2" id="KW-0812">Transmembrane</keyword>
<keyword evidence="2" id="KW-1133">Transmembrane helix</keyword>
<evidence type="ECO:0000313" key="4">
    <source>
        <dbReference type="Proteomes" id="UP001595075"/>
    </source>
</evidence>
<sequence>MTRYAAVVGFHPQHASYFSYTLARPYPFKWFTWFVVIGEIIFTLLFSALNLAANGYLLKAIYTTNPNATLEADHWYKHAPWFWTIATLYSLVLLDLGQEQGANAFTDPVVLQYLLKKESNINLGAGTLQIGKLKGSPNRRQPVGEAYTFFADKVGTLGTRPATIYQQYACSIPEMKDVGSLIVTIIVADLVLLNALFDLLKLGTTYWVGTKEQESNNCAGCNKNRCLHGAETTGVVGQGDTLPKVPYEHTEDQVTPSKRTSTV</sequence>
<feature type="transmembrane region" description="Helical" evidence="2">
    <location>
        <begin position="30"/>
        <end position="52"/>
    </location>
</feature>
<reference evidence="3 4" key="1">
    <citation type="journal article" date="2024" name="Commun. Biol.">
        <title>Comparative genomic analysis of thermophilic fungi reveals convergent evolutionary adaptations and gene losses.</title>
        <authorList>
            <person name="Steindorff A.S."/>
            <person name="Aguilar-Pontes M.V."/>
            <person name="Robinson A.J."/>
            <person name="Andreopoulos B."/>
            <person name="LaButti K."/>
            <person name="Kuo A."/>
            <person name="Mondo S."/>
            <person name="Riley R."/>
            <person name="Otillar R."/>
            <person name="Haridas S."/>
            <person name="Lipzen A."/>
            <person name="Grimwood J."/>
            <person name="Schmutz J."/>
            <person name="Clum A."/>
            <person name="Reid I.D."/>
            <person name="Moisan M.C."/>
            <person name="Butler G."/>
            <person name="Nguyen T.T.M."/>
            <person name="Dewar K."/>
            <person name="Conant G."/>
            <person name="Drula E."/>
            <person name="Henrissat B."/>
            <person name="Hansel C."/>
            <person name="Singer S."/>
            <person name="Hutchinson M.I."/>
            <person name="de Vries R.P."/>
            <person name="Natvig D.O."/>
            <person name="Powell A.J."/>
            <person name="Tsang A."/>
            <person name="Grigoriev I.V."/>
        </authorList>
    </citation>
    <scope>NUCLEOTIDE SEQUENCE [LARGE SCALE GENOMIC DNA]</scope>
    <source>
        <strain evidence="3 4">CBS 494.80</strain>
    </source>
</reference>
<organism evidence="3 4">
    <name type="scientific">Oculimacula yallundae</name>
    <dbReference type="NCBI Taxonomy" id="86028"/>
    <lineage>
        <taxon>Eukaryota</taxon>
        <taxon>Fungi</taxon>
        <taxon>Dikarya</taxon>
        <taxon>Ascomycota</taxon>
        <taxon>Pezizomycotina</taxon>
        <taxon>Leotiomycetes</taxon>
        <taxon>Helotiales</taxon>
        <taxon>Ploettnerulaceae</taxon>
        <taxon>Oculimacula</taxon>
    </lineage>
</organism>